<feature type="domain" description="Saccharopine dehydrogenase NADP binding" evidence="1">
    <location>
        <begin position="10"/>
        <end position="125"/>
    </location>
</feature>
<proteinExistence type="predicted"/>
<reference evidence="2 3" key="1">
    <citation type="submission" date="2020-08" db="EMBL/GenBank/DDBJ databases">
        <title>Sequencing the genomes of 1000 actinobacteria strains.</title>
        <authorList>
            <person name="Klenk H.-P."/>
        </authorList>
    </citation>
    <scope>NUCLEOTIDE SEQUENCE [LARGE SCALE GENOMIC DNA]</scope>
    <source>
        <strain evidence="2 3">DSM 45809</strain>
    </source>
</reference>
<dbReference type="PANTHER" id="PTHR12286">
    <property type="entry name" value="SACCHAROPINE DEHYDROGENASE-LIKE OXIDOREDUCTASE"/>
    <property type="match status" value="1"/>
</dbReference>
<dbReference type="GO" id="GO:0005886">
    <property type="term" value="C:plasma membrane"/>
    <property type="evidence" value="ECO:0007669"/>
    <property type="project" value="TreeGrafter"/>
</dbReference>
<keyword evidence="3" id="KW-1185">Reference proteome</keyword>
<evidence type="ECO:0000313" key="2">
    <source>
        <dbReference type="EMBL" id="MBB4738722.1"/>
    </source>
</evidence>
<evidence type="ECO:0000259" key="1">
    <source>
        <dbReference type="Pfam" id="PF03435"/>
    </source>
</evidence>
<dbReference type="AlphaFoldDB" id="A0A7W7M6C6"/>
<dbReference type="PANTHER" id="PTHR12286:SF5">
    <property type="entry name" value="SACCHAROPINE DEHYDROGENASE-LIKE OXIDOREDUCTASE"/>
    <property type="match status" value="1"/>
</dbReference>
<dbReference type="InterPro" id="IPR005097">
    <property type="entry name" value="Sacchrp_dh_NADP-bd"/>
</dbReference>
<dbReference type="Gene3D" id="3.40.50.720">
    <property type="entry name" value="NAD(P)-binding Rossmann-like Domain"/>
    <property type="match status" value="1"/>
</dbReference>
<dbReference type="RefSeq" id="WP_185039301.1">
    <property type="nucleotide sequence ID" value="NZ_BAABFG010000005.1"/>
</dbReference>
<sequence>MSDLTRDFDVVLYGASGFVGALVAKHLAGYAPAGTRIALAGRSAAKLADVKSRLKVDWPVLIADAGDAEALAAVAGRTRVVITTVGPYAKYGRPLAHACAAAGTDYVDLTGEVLFARDSIDENHELARSTGARIIHSCGFDSIPSDLGVHVLHQQVERDGAGELTDTTLVVTSMSGGISGGTIDSMRNQVDVLKQKPELRKVAGSPYSLSPDRHAEPKLGRQSDMDTLVASEVDPSLRGRLAPFVMASYNTRVVRRSNALRGWAYGREFKYREAMSVGASPIAPLVAIGTKLGLGALVVGLALPPTRYLLDRVLPKPGEGPSEKVQQNGHFTMDIFTTTSTGARYTARFRAKGDPGYAATAVMLGESALALVLDRDALPESDGGVLTPATGLGDALVTRLRAAGFEISARKA</sequence>
<dbReference type="SUPFAM" id="SSF51735">
    <property type="entry name" value="NAD(P)-binding Rossmann-fold domains"/>
    <property type="match status" value="1"/>
</dbReference>
<dbReference type="GO" id="GO:0009247">
    <property type="term" value="P:glycolipid biosynthetic process"/>
    <property type="evidence" value="ECO:0007669"/>
    <property type="project" value="TreeGrafter"/>
</dbReference>
<dbReference type="Proteomes" id="UP000546162">
    <property type="component" value="Unassembled WGS sequence"/>
</dbReference>
<dbReference type="InterPro" id="IPR051276">
    <property type="entry name" value="Saccharopine_DH-like_oxidrdct"/>
</dbReference>
<accession>A0A7W7M6C6</accession>
<protein>
    <submittedName>
        <fullName evidence="2">Short subunit dehydrogenase-like uncharacterized protein</fullName>
    </submittedName>
</protein>
<evidence type="ECO:0000313" key="3">
    <source>
        <dbReference type="Proteomes" id="UP000546162"/>
    </source>
</evidence>
<comment type="caution">
    <text evidence="2">The sequence shown here is derived from an EMBL/GenBank/DDBJ whole genome shotgun (WGS) entry which is preliminary data.</text>
</comment>
<name>A0A7W7M6C6_9ACTN</name>
<dbReference type="Pfam" id="PF03435">
    <property type="entry name" value="Sacchrp_dh_NADP"/>
    <property type="match status" value="1"/>
</dbReference>
<dbReference type="InterPro" id="IPR036291">
    <property type="entry name" value="NAD(P)-bd_dom_sf"/>
</dbReference>
<dbReference type="EMBL" id="JACHNB010000001">
    <property type="protein sequence ID" value="MBB4738722.1"/>
    <property type="molecule type" value="Genomic_DNA"/>
</dbReference>
<organism evidence="2 3">
    <name type="scientific">Actinoplanes octamycinicus</name>
    <dbReference type="NCBI Taxonomy" id="135948"/>
    <lineage>
        <taxon>Bacteria</taxon>
        <taxon>Bacillati</taxon>
        <taxon>Actinomycetota</taxon>
        <taxon>Actinomycetes</taxon>
        <taxon>Micromonosporales</taxon>
        <taxon>Micromonosporaceae</taxon>
        <taxon>Actinoplanes</taxon>
    </lineage>
</organism>
<gene>
    <name evidence="2" type="ORF">BJY16_002181</name>
</gene>